<dbReference type="EMBL" id="LNQL01000002">
    <property type="protein sequence ID" value="KSU49431.1"/>
    <property type="molecule type" value="Genomic_DNA"/>
</dbReference>
<evidence type="ECO:0000256" key="7">
    <source>
        <dbReference type="SAM" id="Phobius"/>
    </source>
</evidence>
<dbReference type="PANTHER" id="PTHR42810">
    <property type="entry name" value="PURINE PERMEASE C1399.01C-RELATED"/>
    <property type="match status" value="1"/>
</dbReference>
<evidence type="ECO:0000313" key="9">
    <source>
        <dbReference type="EMBL" id="KTR27581.1"/>
    </source>
</evidence>
<keyword evidence="13" id="KW-1185">Reference proteome</keyword>
<dbReference type="NCBIfam" id="NF037981">
    <property type="entry name" value="NCS2_1"/>
    <property type="match status" value="1"/>
</dbReference>
<proteinExistence type="inferred from homology"/>
<protein>
    <submittedName>
        <fullName evidence="10">Purine/pyrimidine permease</fullName>
    </submittedName>
    <submittedName>
        <fullName evidence="8">Xanthine permease</fullName>
    </submittedName>
</protein>
<evidence type="ECO:0000256" key="1">
    <source>
        <dbReference type="ARBA" id="ARBA00004141"/>
    </source>
</evidence>
<evidence type="ECO:0000256" key="2">
    <source>
        <dbReference type="ARBA" id="ARBA00008821"/>
    </source>
</evidence>
<dbReference type="Proteomes" id="UP000053797">
    <property type="component" value="Unassembled WGS sequence"/>
</dbReference>
<keyword evidence="4 7" id="KW-0812">Transmembrane</keyword>
<dbReference type="PANTHER" id="PTHR42810:SF1">
    <property type="entry name" value="PURINE PERMEASE YWDJ-RELATED"/>
    <property type="match status" value="1"/>
</dbReference>
<dbReference type="AlphaFoldDB" id="A0A0V8GGK1"/>
<dbReference type="EMBL" id="JBAWKY010000002">
    <property type="protein sequence ID" value="MEI4462692.1"/>
    <property type="molecule type" value="Genomic_DNA"/>
</dbReference>
<comment type="caution">
    <text evidence="8">The sequence shown here is derived from an EMBL/GenBank/DDBJ whole genome shotgun (WGS) entry which is preliminary data.</text>
</comment>
<feature type="transmembrane region" description="Helical" evidence="7">
    <location>
        <begin position="349"/>
        <end position="372"/>
    </location>
</feature>
<dbReference type="EMBL" id="LDQV01000013">
    <property type="protein sequence ID" value="KTR27581.1"/>
    <property type="molecule type" value="Genomic_DNA"/>
</dbReference>
<feature type="transmembrane region" description="Helical" evidence="7">
    <location>
        <begin position="317"/>
        <end position="337"/>
    </location>
</feature>
<evidence type="ECO:0000256" key="3">
    <source>
        <dbReference type="ARBA" id="ARBA00022448"/>
    </source>
</evidence>
<evidence type="ECO:0000313" key="10">
    <source>
        <dbReference type="EMBL" id="MEI4462692.1"/>
    </source>
</evidence>
<feature type="transmembrane region" description="Helical" evidence="7">
    <location>
        <begin position="213"/>
        <end position="237"/>
    </location>
</feature>
<evidence type="ECO:0000256" key="5">
    <source>
        <dbReference type="ARBA" id="ARBA00022989"/>
    </source>
</evidence>
<organism evidence="8 11">
    <name type="scientific">Exiguobacterium indicum</name>
    <dbReference type="NCBI Taxonomy" id="296995"/>
    <lineage>
        <taxon>Bacteria</taxon>
        <taxon>Bacillati</taxon>
        <taxon>Bacillota</taxon>
        <taxon>Bacilli</taxon>
        <taxon>Bacillales</taxon>
        <taxon>Bacillales Family XII. Incertae Sedis</taxon>
        <taxon>Exiguobacterium</taxon>
    </lineage>
</organism>
<reference evidence="8 11" key="1">
    <citation type="journal article" date="2015" name="Int. J. Syst. Evol. Microbiol.">
        <title>Exiguobacterium enclense sp. nov., isolated from sediment.</title>
        <authorList>
            <person name="Dastager S.G."/>
            <person name="Mawlankar R."/>
            <person name="Sonalkar V.V."/>
            <person name="Thorat M.N."/>
            <person name="Mual P."/>
            <person name="Verma A."/>
            <person name="Krishnamurthi S."/>
            <person name="Tang S.K."/>
            <person name="Li W.J."/>
        </authorList>
    </citation>
    <scope>NUCLEOTIDE SEQUENCE [LARGE SCALE GENOMIC DNA]</scope>
    <source>
        <strain evidence="8 11">NIO-1109</strain>
    </source>
</reference>
<keyword evidence="3" id="KW-0813">Transport</keyword>
<keyword evidence="5 7" id="KW-1133">Transmembrane helix</keyword>
<accession>A0A0V8GGK1</accession>
<keyword evidence="6 7" id="KW-0472">Membrane</keyword>
<feature type="transmembrane region" description="Helical" evidence="7">
    <location>
        <begin position="378"/>
        <end position="396"/>
    </location>
</feature>
<evidence type="ECO:0000256" key="4">
    <source>
        <dbReference type="ARBA" id="ARBA00022692"/>
    </source>
</evidence>
<dbReference type="InterPro" id="IPR006043">
    <property type="entry name" value="NCS2"/>
</dbReference>
<sequence>MKQTTSTFQWIVFLLANTIALPIVVASLFDLSSVETAALVQRSFFVGGIACFLHGAFGHRLPIVSGPAGSWVSIFVVIAALPVDSKTAFTIAMAAVVIAGVVLIILGLTGWTKYLLPVFTPLVSGTFLLLLCIQLTGVMLGAVLAVEATRLAGIVTFLLVLGLSQFGPSRLRPFALMIGIIVGWLVSRPSLPASSSLFAPPQALPFGWPQFDGSAFLVAIPFAILLVVNLIAALSAVEATLQKQGRLHQGLSIEGVIHLLAATFSTLVPVPLPITSGFIAQTGSRKRRPFLIASLVIALIGFFPSLIGIIATLPRSVASAALLATLPHMFLIAWQSAESNMENSRRRHAFAISAVIGISILLQSTVIAEVLPLTLRPFLSNGLLVGTMLVLGFEIIEKVRSRRVKQADQLAS</sequence>
<dbReference type="RefSeq" id="WP_035398099.1">
    <property type="nucleotide sequence ID" value="NZ_FMYN01000002.1"/>
</dbReference>
<comment type="similarity">
    <text evidence="2">Belongs to the nucleobase:cation symporter-2 (NCS2) (TC 2.A.40) family.</text>
</comment>
<evidence type="ECO:0000313" key="12">
    <source>
        <dbReference type="Proteomes" id="UP000072605"/>
    </source>
</evidence>
<feature type="transmembrane region" description="Helical" evidence="7">
    <location>
        <begin position="290"/>
        <end position="311"/>
    </location>
</feature>
<reference evidence="9 12" key="2">
    <citation type="journal article" date="2016" name="Front. Microbiol.">
        <title>Genomic Resource of Rice Seed Associated Bacteria.</title>
        <authorList>
            <person name="Midha S."/>
            <person name="Bansal K."/>
            <person name="Sharma S."/>
            <person name="Kumar N."/>
            <person name="Patil P.P."/>
            <person name="Chaudhry V."/>
            <person name="Patil P.B."/>
        </authorList>
    </citation>
    <scope>NUCLEOTIDE SEQUENCE [LARGE SCALE GENOMIC DNA]</scope>
    <source>
        <strain evidence="9 12">RSA11</strain>
    </source>
</reference>
<reference evidence="10 13" key="3">
    <citation type="submission" date="2023-12" db="EMBL/GenBank/DDBJ databases">
        <authorList>
            <person name="Easwaran N."/>
            <person name="Lazarus H.P.S."/>
        </authorList>
    </citation>
    <scope>NUCLEOTIDE SEQUENCE [LARGE SCALE GENOMIC DNA]</scope>
    <source>
        <strain evidence="10 13">VIT-2023</strain>
    </source>
</reference>
<feature type="transmembrane region" description="Helical" evidence="7">
    <location>
        <begin position="7"/>
        <end position="27"/>
    </location>
</feature>
<evidence type="ECO:0000313" key="13">
    <source>
        <dbReference type="Proteomes" id="UP001387110"/>
    </source>
</evidence>
<dbReference type="GO" id="GO:0005886">
    <property type="term" value="C:plasma membrane"/>
    <property type="evidence" value="ECO:0007669"/>
    <property type="project" value="TreeGrafter"/>
</dbReference>
<feature type="transmembrane region" description="Helical" evidence="7">
    <location>
        <begin position="89"/>
        <end position="108"/>
    </location>
</feature>
<evidence type="ECO:0000313" key="11">
    <source>
        <dbReference type="Proteomes" id="UP000053797"/>
    </source>
</evidence>
<comment type="subcellular location">
    <subcellularLocation>
        <location evidence="1">Membrane</location>
        <topology evidence="1">Multi-pass membrane protein</topology>
    </subcellularLocation>
</comment>
<dbReference type="GO" id="GO:0042907">
    <property type="term" value="F:xanthine transmembrane transporter activity"/>
    <property type="evidence" value="ECO:0007669"/>
    <property type="project" value="TreeGrafter"/>
</dbReference>
<evidence type="ECO:0000256" key="6">
    <source>
        <dbReference type="ARBA" id="ARBA00023136"/>
    </source>
</evidence>
<feature type="transmembrane region" description="Helical" evidence="7">
    <location>
        <begin position="64"/>
        <end position="83"/>
    </location>
</feature>
<evidence type="ECO:0000313" key="8">
    <source>
        <dbReference type="EMBL" id="KSU49431.1"/>
    </source>
</evidence>
<name>A0A0V8GGK1_9BACL</name>
<feature type="transmembrane region" description="Helical" evidence="7">
    <location>
        <begin position="142"/>
        <end position="162"/>
    </location>
</feature>
<dbReference type="Proteomes" id="UP000072605">
    <property type="component" value="Unassembled WGS sequence"/>
</dbReference>
<dbReference type="OrthoDB" id="5597247at2"/>
<dbReference type="Pfam" id="PF00860">
    <property type="entry name" value="Xan_ur_permease"/>
    <property type="match status" value="1"/>
</dbReference>
<feature type="transmembrane region" description="Helical" evidence="7">
    <location>
        <begin position="115"/>
        <end position="136"/>
    </location>
</feature>
<dbReference type="Proteomes" id="UP001387110">
    <property type="component" value="Unassembled WGS sequence"/>
</dbReference>
<gene>
    <name evidence="8" type="ORF">AS033_08670</name>
    <name evidence="9" type="ORF">RSA11_05105</name>
    <name evidence="10" type="ORF">SZL87_09675</name>
</gene>